<evidence type="ECO:0000313" key="2">
    <source>
        <dbReference type="Proteomes" id="UP000000269"/>
    </source>
</evidence>
<dbReference type="KEGG" id="aoe:Clos_2782"/>
<name>A8MKI1_ALKOO</name>
<dbReference type="HOGENOM" id="CLU_1583122_0_0_9"/>
<organism evidence="1 2">
    <name type="scientific">Alkaliphilus oremlandii (strain OhILAs)</name>
    <name type="common">Clostridium oremlandii (strain OhILAs)</name>
    <dbReference type="NCBI Taxonomy" id="350688"/>
    <lineage>
        <taxon>Bacteria</taxon>
        <taxon>Bacillati</taxon>
        <taxon>Bacillota</taxon>
        <taxon>Clostridia</taxon>
        <taxon>Peptostreptococcales</taxon>
        <taxon>Natronincolaceae</taxon>
        <taxon>Alkaliphilus</taxon>
    </lineage>
</organism>
<gene>
    <name evidence="1" type="ordered locus">Clos_2782</name>
</gene>
<dbReference type="STRING" id="350688.Clos_2782"/>
<dbReference type="AlphaFoldDB" id="A8MKI1"/>
<sequence length="168" mass="18600">MIKKIVAGTIICTVLGTSNIMSYATPTNTNLNATKNNDKKAETIKESFEVVIPEKDFVTSNTNLVLSFKAPKDTKVSIAVYHNTSKEGEEENYVLTHELIEVTIGEIQMGWAEIELKSGLNKIEFTAEYKNGLTDSVVRHVNVMNVEEVKVLLEKIVNNSTLGVGKRP</sequence>
<proteinExistence type="predicted"/>
<dbReference type="EMBL" id="CP000853">
    <property type="protein sequence ID" value="ABW20313.1"/>
    <property type="molecule type" value="Genomic_DNA"/>
</dbReference>
<dbReference type="OrthoDB" id="1953894at2"/>
<dbReference type="eggNOG" id="ENOG5033CH3">
    <property type="taxonomic scope" value="Bacteria"/>
</dbReference>
<reference evidence="2" key="1">
    <citation type="submission" date="2007-10" db="EMBL/GenBank/DDBJ databases">
        <title>Complete genome of Alkaliphilus oremlandii OhILAs.</title>
        <authorList>
            <person name="Copeland A."/>
            <person name="Lucas S."/>
            <person name="Lapidus A."/>
            <person name="Barry K."/>
            <person name="Detter J.C."/>
            <person name="Glavina del Rio T."/>
            <person name="Hammon N."/>
            <person name="Israni S."/>
            <person name="Dalin E."/>
            <person name="Tice H."/>
            <person name="Pitluck S."/>
            <person name="Chain P."/>
            <person name="Malfatti S."/>
            <person name="Shin M."/>
            <person name="Vergez L."/>
            <person name="Schmutz J."/>
            <person name="Larimer F."/>
            <person name="Land M."/>
            <person name="Hauser L."/>
            <person name="Kyrpides N."/>
            <person name="Mikhailova N."/>
            <person name="Stolz J.F."/>
            <person name="Dawson A."/>
            <person name="Fisher E."/>
            <person name="Crable B."/>
            <person name="Perera E."/>
            <person name="Lisak J."/>
            <person name="Ranganathan M."/>
            <person name="Basu P."/>
            <person name="Richardson P."/>
        </authorList>
    </citation>
    <scope>NUCLEOTIDE SEQUENCE [LARGE SCALE GENOMIC DNA]</scope>
    <source>
        <strain evidence="2">OhILAs</strain>
    </source>
</reference>
<dbReference type="RefSeq" id="WP_012160620.1">
    <property type="nucleotide sequence ID" value="NC_009922.1"/>
</dbReference>
<dbReference type="Proteomes" id="UP000000269">
    <property type="component" value="Chromosome"/>
</dbReference>
<protein>
    <submittedName>
        <fullName evidence="1">Uncharacterized protein</fullName>
    </submittedName>
</protein>
<evidence type="ECO:0000313" key="1">
    <source>
        <dbReference type="EMBL" id="ABW20313.1"/>
    </source>
</evidence>
<accession>A8MKI1</accession>
<keyword evidence="2" id="KW-1185">Reference proteome</keyword>